<evidence type="ECO:0000256" key="1">
    <source>
        <dbReference type="ARBA" id="ARBA00005417"/>
    </source>
</evidence>
<dbReference type="RefSeq" id="WP_004215974.1">
    <property type="nucleotide sequence ID" value="NC_013922.1"/>
</dbReference>
<dbReference type="GO" id="GO:0016887">
    <property type="term" value="F:ATP hydrolysis activity"/>
    <property type="evidence" value="ECO:0007669"/>
    <property type="project" value="InterPro"/>
</dbReference>
<evidence type="ECO:0000313" key="10">
    <source>
        <dbReference type="Proteomes" id="UP000011543"/>
    </source>
</evidence>
<dbReference type="EMBL" id="AOHS01000044">
    <property type="protein sequence ID" value="ELY27756.1"/>
    <property type="molecule type" value="Genomic_DNA"/>
</dbReference>
<dbReference type="HOGENOM" id="CLU_000604_1_2_2"/>
<dbReference type="InterPro" id="IPR003593">
    <property type="entry name" value="AAA+_ATPase"/>
</dbReference>
<dbReference type="PANTHER" id="PTHR42711">
    <property type="entry name" value="ABC TRANSPORTER ATP-BINDING PROTEIN"/>
    <property type="match status" value="1"/>
</dbReference>
<evidence type="ECO:0000256" key="5">
    <source>
        <dbReference type="SAM" id="MobiDB-lite"/>
    </source>
</evidence>
<proteinExistence type="inferred from homology"/>
<dbReference type="Proteomes" id="UP000001879">
    <property type="component" value="Chromosome"/>
</dbReference>
<dbReference type="Pfam" id="PF00005">
    <property type="entry name" value="ABC_tran"/>
    <property type="match status" value="1"/>
</dbReference>
<feature type="region of interest" description="Disordered" evidence="5">
    <location>
        <begin position="1"/>
        <end position="24"/>
    </location>
</feature>
<dbReference type="PaxDb" id="547559-Nmag_3258"/>
<dbReference type="AlphaFoldDB" id="D3SSG3"/>
<dbReference type="PATRIC" id="fig|547559.17.peg.2759"/>
<reference evidence="8 10" key="3">
    <citation type="journal article" date="2014" name="PLoS Genet.">
        <title>Phylogenetically driven sequencing of extremely halophilic archaea reveals strategies for static and dynamic osmo-response.</title>
        <authorList>
            <person name="Becker E.A."/>
            <person name="Seitzer P.M."/>
            <person name="Tritt A."/>
            <person name="Larsen D."/>
            <person name="Krusor M."/>
            <person name="Yao A.I."/>
            <person name="Wu D."/>
            <person name="Madern D."/>
            <person name="Eisen J.A."/>
            <person name="Darling A.E."/>
            <person name="Facciotti M.T."/>
        </authorList>
    </citation>
    <scope>NUCLEOTIDE SEQUENCE [LARGE SCALE GENOMIC DNA]</scope>
    <source>
        <strain evidence="10">ATCC 43099 / DSM 3394 / CCM 3739 / CIP 104546 / IAM 13178 / JCM 8861 / NBRC 102185 / NCIMB 2190 / MS3</strain>
        <strain evidence="8">MS-3</strain>
    </source>
</reference>
<dbReference type="InterPro" id="IPR050763">
    <property type="entry name" value="ABC_transporter_ATP-binding"/>
</dbReference>
<evidence type="ECO:0000256" key="4">
    <source>
        <dbReference type="ARBA" id="ARBA00022840"/>
    </source>
</evidence>
<feature type="domain" description="ABC transporter" evidence="6">
    <location>
        <begin position="27"/>
        <end position="261"/>
    </location>
</feature>
<accession>D3SSG3</accession>
<dbReference type="EMBL" id="CP001932">
    <property type="protein sequence ID" value="ADD06808.1"/>
    <property type="molecule type" value="Genomic_DNA"/>
</dbReference>
<reference evidence="7 9" key="2">
    <citation type="journal article" date="2012" name="BMC Genomics">
        <title>A comparative genomics perspective on the genetic content of the alkaliphilic haloarchaeon Natrialba magadii ATCC 43099T.</title>
        <authorList>
            <person name="Siddaramappa S."/>
            <person name="Challacombe J.F."/>
            <person name="Decastro R.E."/>
            <person name="Pfeiffer F."/>
            <person name="Sastre D.E."/>
            <person name="Gimenez M.I."/>
            <person name="Paggi R.A."/>
            <person name="Detter J.C."/>
            <person name="Davenport K.W."/>
            <person name="Goodwin L.A."/>
            <person name="Kyrpides N."/>
            <person name="Tapia R."/>
            <person name="Pitluck S."/>
            <person name="Lucas S."/>
            <person name="Woyke T."/>
            <person name="Maupin-Furlow J.A."/>
        </authorList>
    </citation>
    <scope>NUCLEOTIDE SEQUENCE [LARGE SCALE GENOMIC DNA]</scope>
    <source>
        <strain evidence="7">ATCC 43099</strain>
        <strain evidence="9">ATCC 43099 / DSM 3394 / CCM 3739 / CIP 104546 / IAM 13178 / JCM 8861 / NBRC 102185 / NCIMB 2190 / MS3</strain>
    </source>
</reference>
<reference evidence="9" key="1">
    <citation type="submission" date="2010-02" db="EMBL/GenBank/DDBJ databases">
        <title>Complete sequence of chromosome of Natrialba magadii ATCC 43099.</title>
        <authorList>
            <consortium name="US DOE Joint Genome Institute"/>
            <person name="Lucas S."/>
            <person name="Copeland A."/>
            <person name="Lapidus A."/>
            <person name="Cheng J.-F."/>
            <person name="Bruce D."/>
            <person name="Goodwin L."/>
            <person name="Pitluck S."/>
            <person name="Davenport K."/>
            <person name="Saunders E."/>
            <person name="Detter J.C."/>
            <person name="Han C."/>
            <person name="Tapia R."/>
            <person name="Land M."/>
            <person name="Hauser L."/>
            <person name="Kyrpides N."/>
            <person name="Mikhailova N."/>
            <person name="De Castro R.E."/>
            <person name="Maupin-Furlow J.A."/>
            <person name="Woyke T."/>
        </authorList>
    </citation>
    <scope>NUCLEOTIDE SEQUENCE [LARGE SCALE GENOMIC DNA]</scope>
    <source>
        <strain evidence="9">ATCC 43099 / DSM 3394 / CCM 3739 / CIP 104546 / IAM 13178 / JCM 8861 / NBRC 102185 / NCIMB 2190 / MS3</strain>
    </source>
</reference>
<dbReference type="OrthoDB" id="87732at2157"/>
<dbReference type="Gene3D" id="3.40.50.300">
    <property type="entry name" value="P-loop containing nucleotide triphosphate hydrolases"/>
    <property type="match status" value="1"/>
</dbReference>
<evidence type="ECO:0000313" key="7">
    <source>
        <dbReference type="EMBL" id="ADD06808.1"/>
    </source>
</evidence>
<keyword evidence="2" id="KW-0813">Transport</keyword>
<dbReference type="GeneID" id="8826122"/>
<dbReference type="CDD" id="cd03230">
    <property type="entry name" value="ABC_DR_subfamily_A"/>
    <property type="match status" value="1"/>
</dbReference>
<sequence>MVAEEYPPGSQSDETTSARREATQPILVVDDLTKTYDIDEETTTAVDGVSFTVDEGTVVGLLGPNGAGKTTTIKLLLGLVRPSSGTARIGGVDVTESPPAVSQTVAAMLEGARNVYWRLTVRENIRFFARLGGQQADADEIDRLIAQVGLQGRADEPVNELSRGMKQKASLACTLVRETPIVVLDEPTLGLDVESSFELRQELRRLATQEERTVLVSSHDMQVIEALCDRVIILNEGDILADETVENLLSLFQTRSVRVTVEGQLSSAIQTELTERFGATAWTPAATETLPPTSSTPLESRETSSTN</sequence>
<reference evidence="7" key="4">
    <citation type="submission" date="2016-09" db="EMBL/GenBank/DDBJ databases">
        <authorList>
            <person name="Pfeiffer F."/>
        </authorList>
    </citation>
    <scope>NUCLEOTIDE SEQUENCE</scope>
    <source>
        <strain evidence="7">ATCC 43099</strain>
    </source>
</reference>
<organism evidence="7 9">
    <name type="scientific">Natrialba magadii (strain ATCC 43099 / DSM 3394 / CCM 3739 / CIP 104546 / IAM 13178 / JCM 8861 / NBRC 102185 / NCIMB 2190 / MS3)</name>
    <name type="common">Natronobacterium magadii</name>
    <dbReference type="NCBI Taxonomy" id="547559"/>
    <lineage>
        <taxon>Archaea</taxon>
        <taxon>Methanobacteriati</taxon>
        <taxon>Methanobacteriota</taxon>
        <taxon>Stenosarchaea group</taxon>
        <taxon>Halobacteria</taxon>
        <taxon>Halobacteriales</taxon>
        <taxon>Natrialbaceae</taxon>
        <taxon>Natrialba</taxon>
    </lineage>
</organism>
<evidence type="ECO:0000256" key="2">
    <source>
        <dbReference type="ARBA" id="ARBA00022448"/>
    </source>
</evidence>
<evidence type="ECO:0000313" key="9">
    <source>
        <dbReference type="Proteomes" id="UP000001879"/>
    </source>
</evidence>
<gene>
    <name evidence="7" type="ordered locus">Nmag_3258</name>
    <name evidence="8" type="ORF">C500_13946</name>
</gene>
<keyword evidence="3" id="KW-0547">Nucleotide-binding</keyword>
<dbReference type="InterPro" id="IPR027417">
    <property type="entry name" value="P-loop_NTPase"/>
</dbReference>
<name>D3SSG3_NATMM</name>
<comment type="similarity">
    <text evidence="1">Belongs to the ABC transporter superfamily.</text>
</comment>
<dbReference type="SUPFAM" id="SSF52540">
    <property type="entry name" value="P-loop containing nucleoside triphosphate hydrolases"/>
    <property type="match status" value="1"/>
</dbReference>
<dbReference type="SMART" id="SM00382">
    <property type="entry name" value="AAA"/>
    <property type="match status" value="1"/>
</dbReference>
<dbReference type="Proteomes" id="UP000011543">
    <property type="component" value="Unassembled WGS sequence"/>
</dbReference>
<evidence type="ECO:0000313" key="8">
    <source>
        <dbReference type="EMBL" id="ELY27756.1"/>
    </source>
</evidence>
<dbReference type="PANTHER" id="PTHR42711:SF5">
    <property type="entry name" value="ABC TRANSPORTER ATP-BINDING PROTEIN NATA"/>
    <property type="match status" value="1"/>
</dbReference>
<dbReference type="KEGG" id="nmg:Nmag_3258"/>
<evidence type="ECO:0000256" key="3">
    <source>
        <dbReference type="ARBA" id="ARBA00022741"/>
    </source>
</evidence>
<dbReference type="PROSITE" id="PS50893">
    <property type="entry name" value="ABC_TRANSPORTER_2"/>
    <property type="match status" value="1"/>
</dbReference>
<evidence type="ECO:0000259" key="6">
    <source>
        <dbReference type="PROSITE" id="PS50893"/>
    </source>
</evidence>
<dbReference type="GO" id="GO:0005524">
    <property type="term" value="F:ATP binding"/>
    <property type="evidence" value="ECO:0007669"/>
    <property type="project" value="UniProtKB-KW"/>
</dbReference>
<dbReference type="InterPro" id="IPR003439">
    <property type="entry name" value="ABC_transporter-like_ATP-bd"/>
</dbReference>
<dbReference type="STRING" id="547559.Nmag_3258"/>
<feature type="region of interest" description="Disordered" evidence="5">
    <location>
        <begin position="281"/>
        <end position="307"/>
    </location>
</feature>
<dbReference type="eggNOG" id="arCOG00194">
    <property type="taxonomic scope" value="Archaea"/>
</dbReference>
<keyword evidence="4 7" id="KW-0067">ATP-binding</keyword>
<keyword evidence="9" id="KW-1185">Reference proteome</keyword>
<protein>
    <submittedName>
        <fullName evidence="8">ABC transporter</fullName>
    </submittedName>
    <submittedName>
        <fullName evidence="7">ABC-type transport system ATP-binding protein</fullName>
    </submittedName>
</protein>